<dbReference type="GO" id="GO:0048029">
    <property type="term" value="F:monosaccharide binding"/>
    <property type="evidence" value="ECO:0007669"/>
    <property type="project" value="TreeGrafter"/>
</dbReference>
<name>A0A2W5KMM3_9GAMM</name>
<evidence type="ECO:0000256" key="2">
    <source>
        <dbReference type="ARBA" id="ARBA00006604"/>
    </source>
</evidence>
<dbReference type="PRINTS" id="PR00662">
    <property type="entry name" value="G6PISOMERASE"/>
</dbReference>
<dbReference type="HAMAP" id="MF_00473">
    <property type="entry name" value="G6P_isomerase"/>
    <property type="match status" value="1"/>
</dbReference>
<dbReference type="InterPro" id="IPR046348">
    <property type="entry name" value="SIS_dom_sf"/>
</dbReference>
<comment type="similarity">
    <text evidence="2 7 8">Belongs to the GPI family.</text>
</comment>
<dbReference type="Gene3D" id="3.40.50.10490">
    <property type="entry name" value="Glucose-6-phosphate isomerase like protein, domain 1"/>
    <property type="match status" value="2"/>
</dbReference>
<dbReference type="NCBIfam" id="NF001211">
    <property type="entry name" value="PRK00179.1"/>
    <property type="match status" value="1"/>
</dbReference>
<dbReference type="PANTHER" id="PTHR11469:SF1">
    <property type="entry name" value="GLUCOSE-6-PHOSPHATE ISOMERASE"/>
    <property type="match status" value="1"/>
</dbReference>
<dbReference type="PROSITE" id="PS00174">
    <property type="entry name" value="P_GLUCOSE_ISOMERASE_2"/>
    <property type="match status" value="1"/>
</dbReference>
<dbReference type="UniPathway" id="UPA00109">
    <property type="reaction ID" value="UER00181"/>
</dbReference>
<dbReference type="GO" id="GO:0004347">
    <property type="term" value="F:glucose-6-phosphate isomerase activity"/>
    <property type="evidence" value="ECO:0007669"/>
    <property type="project" value="UniProtKB-UniRule"/>
</dbReference>
<dbReference type="CDD" id="cd05016">
    <property type="entry name" value="SIS_PGI_2"/>
    <property type="match status" value="1"/>
</dbReference>
<dbReference type="PROSITE" id="PS51463">
    <property type="entry name" value="P_GLUCOSE_ISOMERASE_3"/>
    <property type="match status" value="1"/>
</dbReference>
<comment type="catalytic activity">
    <reaction evidence="6 7 8">
        <text>alpha-D-glucose 6-phosphate = beta-D-fructose 6-phosphate</text>
        <dbReference type="Rhea" id="RHEA:11816"/>
        <dbReference type="ChEBI" id="CHEBI:57634"/>
        <dbReference type="ChEBI" id="CHEBI:58225"/>
        <dbReference type="EC" id="5.3.1.9"/>
    </reaction>
</comment>
<comment type="subcellular location">
    <subcellularLocation>
        <location evidence="7">Cytoplasm</location>
    </subcellularLocation>
</comment>
<evidence type="ECO:0000313" key="10">
    <source>
        <dbReference type="Proteomes" id="UP000249046"/>
    </source>
</evidence>
<dbReference type="InterPro" id="IPR018189">
    <property type="entry name" value="Phosphoglucose_isomerase_CS"/>
</dbReference>
<feature type="active site" evidence="7">
    <location>
        <position position="508"/>
    </location>
</feature>
<dbReference type="InterPro" id="IPR035476">
    <property type="entry name" value="SIS_PGI_1"/>
</dbReference>
<evidence type="ECO:0000256" key="8">
    <source>
        <dbReference type="RuleBase" id="RU000612"/>
    </source>
</evidence>
<dbReference type="CDD" id="cd05015">
    <property type="entry name" value="SIS_PGI_1"/>
    <property type="match status" value="1"/>
</dbReference>
<evidence type="ECO:0000313" key="9">
    <source>
        <dbReference type="EMBL" id="PZQ18262.1"/>
    </source>
</evidence>
<dbReference type="InterPro" id="IPR001672">
    <property type="entry name" value="G6P_Isomerase"/>
</dbReference>
<dbReference type="UniPathway" id="UPA00138"/>
<dbReference type="Gene3D" id="1.10.1390.10">
    <property type="match status" value="1"/>
</dbReference>
<evidence type="ECO:0000256" key="1">
    <source>
        <dbReference type="ARBA" id="ARBA00004926"/>
    </source>
</evidence>
<feature type="active site" evidence="7">
    <location>
        <position position="380"/>
    </location>
</feature>
<evidence type="ECO:0000256" key="5">
    <source>
        <dbReference type="ARBA" id="ARBA00023235"/>
    </source>
</evidence>
<dbReference type="InterPro" id="IPR035482">
    <property type="entry name" value="SIS_PGI_2"/>
</dbReference>
<reference evidence="9 10" key="1">
    <citation type="submission" date="2017-08" db="EMBL/GenBank/DDBJ databases">
        <title>Infants hospitalized years apart are colonized by the same room-sourced microbial strains.</title>
        <authorList>
            <person name="Brooks B."/>
            <person name="Olm M.R."/>
            <person name="Firek B.A."/>
            <person name="Baker R."/>
            <person name="Thomas B.C."/>
            <person name="Morowitz M.J."/>
            <person name="Banfield J.F."/>
        </authorList>
    </citation>
    <scope>NUCLEOTIDE SEQUENCE [LARGE SCALE GENOMIC DNA]</scope>
    <source>
        <strain evidence="9">S2_005_003_R2_42</strain>
    </source>
</reference>
<comment type="pathway">
    <text evidence="1 7 8">Carbohydrate degradation; glycolysis; D-glyceraldehyde 3-phosphate and glycerone phosphate from D-glucose: step 2/4.</text>
</comment>
<dbReference type="GO" id="GO:0051156">
    <property type="term" value="P:glucose 6-phosphate metabolic process"/>
    <property type="evidence" value="ECO:0007669"/>
    <property type="project" value="TreeGrafter"/>
</dbReference>
<evidence type="ECO:0000256" key="4">
    <source>
        <dbReference type="ARBA" id="ARBA00023152"/>
    </source>
</evidence>
<accession>A0A2W5KMM3</accession>
<dbReference type="GO" id="GO:0005829">
    <property type="term" value="C:cytosol"/>
    <property type="evidence" value="ECO:0007669"/>
    <property type="project" value="TreeGrafter"/>
</dbReference>
<evidence type="ECO:0000256" key="6">
    <source>
        <dbReference type="ARBA" id="ARBA00029321"/>
    </source>
</evidence>
<dbReference type="EC" id="5.3.1.9" evidence="7"/>
<evidence type="ECO:0000256" key="7">
    <source>
        <dbReference type="HAMAP-Rule" id="MF_00473"/>
    </source>
</evidence>
<dbReference type="GO" id="GO:0097367">
    <property type="term" value="F:carbohydrate derivative binding"/>
    <property type="evidence" value="ECO:0007669"/>
    <property type="project" value="InterPro"/>
</dbReference>
<comment type="caution">
    <text evidence="9">The sequence shown here is derived from an EMBL/GenBank/DDBJ whole genome shotgun (WGS) entry which is preliminary data.</text>
</comment>
<dbReference type="InterPro" id="IPR023096">
    <property type="entry name" value="G6P_Isomerase_C"/>
</dbReference>
<dbReference type="PANTHER" id="PTHR11469">
    <property type="entry name" value="GLUCOSE-6-PHOSPHATE ISOMERASE"/>
    <property type="match status" value="1"/>
</dbReference>
<dbReference type="PROSITE" id="PS00765">
    <property type="entry name" value="P_GLUCOSE_ISOMERASE_1"/>
    <property type="match status" value="1"/>
</dbReference>
<keyword evidence="7" id="KW-0963">Cytoplasm</keyword>
<keyword evidence="3 7" id="KW-0312">Gluconeogenesis</keyword>
<keyword evidence="4 7" id="KW-0324">Glycolysis</keyword>
<feature type="active site" description="Proton donor" evidence="7">
    <location>
        <position position="349"/>
    </location>
</feature>
<organism evidence="9 10">
    <name type="scientific">Rhodanobacter denitrificans</name>
    <dbReference type="NCBI Taxonomy" id="666685"/>
    <lineage>
        <taxon>Bacteria</taxon>
        <taxon>Pseudomonadati</taxon>
        <taxon>Pseudomonadota</taxon>
        <taxon>Gammaproteobacteria</taxon>
        <taxon>Lysobacterales</taxon>
        <taxon>Rhodanobacteraceae</taxon>
        <taxon>Rhodanobacter</taxon>
    </lineage>
</organism>
<protein>
    <recommendedName>
        <fullName evidence="7">Glucose-6-phosphate isomerase</fullName>
        <shortName evidence="7">GPI</shortName>
        <ecNumber evidence="7">5.3.1.9</ecNumber>
    </recommendedName>
    <alternativeName>
        <fullName evidence="7">Phosphoglucose isomerase</fullName>
        <shortName evidence="7">PGI</shortName>
    </alternativeName>
    <alternativeName>
        <fullName evidence="7">Phosphohexose isomerase</fullName>
        <shortName evidence="7">PHI</shortName>
    </alternativeName>
</protein>
<dbReference type="EMBL" id="QFPO01000003">
    <property type="protein sequence ID" value="PZQ18262.1"/>
    <property type="molecule type" value="Genomic_DNA"/>
</dbReference>
<keyword evidence="5 7" id="KW-0413">Isomerase</keyword>
<dbReference type="GO" id="GO:0006096">
    <property type="term" value="P:glycolytic process"/>
    <property type="evidence" value="ECO:0007669"/>
    <property type="project" value="UniProtKB-UniRule"/>
</dbReference>
<evidence type="ECO:0000256" key="3">
    <source>
        <dbReference type="ARBA" id="ARBA00022432"/>
    </source>
</evidence>
<dbReference type="AlphaFoldDB" id="A0A2W5KMM3"/>
<dbReference type="Proteomes" id="UP000249046">
    <property type="component" value="Unassembled WGS sequence"/>
</dbReference>
<proteinExistence type="inferred from homology"/>
<comment type="function">
    <text evidence="7">Catalyzes the reversible isomerization of glucose-6-phosphate to fructose-6-phosphate.</text>
</comment>
<dbReference type="GO" id="GO:0006094">
    <property type="term" value="P:gluconeogenesis"/>
    <property type="evidence" value="ECO:0007669"/>
    <property type="project" value="UniProtKB-UniRule"/>
</dbReference>
<sequence length="552" mass="58958">MTPDQLARLRGEAARVRLRPLRDRLAEPGRFEAWSHRLGPLLVDFSRQWIDDAALDALGTMLAALDWERRRDAMFRGDPINGSERRAVLHTALRAHRAHCAAMAPPAVLESVADAWRGIARLVDAVFDGSGDCGVPPGIEDVVNVGIGGSDLGPRLAVEALAGAGAGRVRSHFLANLDGTSVRTLMRTLDPRRTLILLVSKSFTTQETHLNGEALRAWMIEAYAGDAAAASRHFVAVTANVEAARAQGIAPERTLPIWDFVGGRYSVWSAVGLVLALAIGHRAFDEFLAGAALVDDHFRTAPWRRNLPVLMALTGVWNRNALGFPGLAVIPYCDALGNLPAFLQQLEMESLGKSVRPDGAPVGQPTVPVLWGHVGTNAQHAFFQALHQGTDTVPVDFVGVAAADHGLPDHHAALLANMLAQAAALAGGKTYEEAWAESAGSEADADARAVLAAQRTFPGNRPSTTILLESLTPTSLGALLALYEHKVFVQSLLWDVNAFDQWGVELGKTVARTILPTLAADAANDAVLDAPTRALVAAIRAARDGRWDTPPA</sequence>
<comment type="pathway">
    <text evidence="7">Carbohydrate biosynthesis; gluconeogenesis.</text>
</comment>
<gene>
    <name evidence="7" type="primary">pgi</name>
    <name evidence="9" type="ORF">DI564_02815</name>
</gene>
<dbReference type="Pfam" id="PF00342">
    <property type="entry name" value="PGI"/>
    <property type="match status" value="1"/>
</dbReference>
<dbReference type="SUPFAM" id="SSF53697">
    <property type="entry name" value="SIS domain"/>
    <property type="match status" value="1"/>
</dbReference>